<protein>
    <submittedName>
        <fullName evidence="1">Uncharacterized protein</fullName>
    </submittedName>
</protein>
<evidence type="ECO:0000313" key="1">
    <source>
        <dbReference type="EMBL" id="JAH19772.1"/>
    </source>
</evidence>
<accession>A0A0E9QTM6</accession>
<reference evidence="1" key="2">
    <citation type="journal article" date="2015" name="Fish Shellfish Immunol.">
        <title>Early steps in the European eel (Anguilla anguilla)-Vibrio vulnificus interaction in the gills: Role of the RtxA13 toxin.</title>
        <authorList>
            <person name="Callol A."/>
            <person name="Pajuelo D."/>
            <person name="Ebbesson L."/>
            <person name="Teles M."/>
            <person name="MacKenzie S."/>
            <person name="Amaro C."/>
        </authorList>
    </citation>
    <scope>NUCLEOTIDE SEQUENCE</scope>
</reference>
<sequence>MAVKGGGRGKHCTSCFLKEAGQVEFSVTQIPGLLSPVLTPFCRDPGFQ</sequence>
<reference evidence="1" key="1">
    <citation type="submission" date="2014-11" db="EMBL/GenBank/DDBJ databases">
        <authorList>
            <person name="Amaro Gonzalez C."/>
        </authorList>
    </citation>
    <scope>NUCLEOTIDE SEQUENCE</scope>
</reference>
<organism evidence="1">
    <name type="scientific">Anguilla anguilla</name>
    <name type="common">European freshwater eel</name>
    <name type="synonym">Muraena anguilla</name>
    <dbReference type="NCBI Taxonomy" id="7936"/>
    <lineage>
        <taxon>Eukaryota</taxon>
        <taxon>Metazoa</taxon>
        <taxon>Chordata</taxon>
        <taxon>Craniata</taxon>
        <taxon>Vertebrata</taxon>
        <taxon>Euteleostomi</taxon>
        <taxon>Actinopterygii</taxon>
        <taxon>Neopterygii</taxon>
        <taxon>Teleostei</taxon>
        <taxon>Anguilliformes</taxon>
        <taxon>Anguillidae</taxon>
        <taxon>Anguilla</taxon>
    </lineage>
</organism>
<proteinExistence type="predicted"/>
<dbReference type="EMBL" id="GBXM01088805">
    <property type="protein sequence ID" value="JAH19772.1"/>
    <property type="molecule type" value="Transcribed_RNA"/>
</dbReference>
<dbReference type="AlphaFoldDB" id="A0A0E9QTM6"/>
<name>A0A0E9QTM6_ANGAN</name>